<dbReference type="EMBL" id="CVRI01000047">
    <property type="protein sequence ID" value="CRK98131.1"/>
    <property type="molecule type" value="Genomic_DNA"/>
</dbReference>
<sequence>MKTNLFMRITQYYAKGLDFKKVIKKISSNNFRIVDLFFKFRINRSEFSKNLPEVLNEFSGYVA</sequence>
<keyword evidence="2" id="KW-1185">Reference proteome</keyword>
<dbReference type="Proteomes" id="UP000183832">
    <property type="component" value="Unassembled WGS sequence"/>
</dbReference>
<protein>
    <submittedName>
        <fullName evidence="1">CLUMA_CG011499, isoform A</fullName>
    </submittedName>
</protein>
<name>A0A1J1ID41_9DIPT</name>
<proteinExistence type="predicted"/>
<dbReference type="AlphaFoldDB" id="A0A1J1ID41"/>
<accession>A0A1J1ID41</accession>
<evidence type="ECO:0000313" key="2">
    <source>
        <dbReference type="Proteomes" id="UP000183832"/>
    </source>
</evidence>
<reference evidence="1 2" key="1">
    <citation type="submission" date="2015-04" db="EMBL/GenBank/DDBJ databases">
        <authorList>
            <person name="Syromyatnikov M.Y."/>
            <person name="Popov V.N."/>
        </authorList>
    </citation>
    <scope>NUCLEOTIDE SEQUENCE [LARGE SCALE GENOMIC DNA]</scope>
</reference>
<gene>
    <name evidence="1" type="ORF">CLUMA_CG011499</name>
</gene>
<evidence type="ECO:0000313" key="1">
    <source>
        <dbReference type="EMBL" id="CRK98131.1"/>
    </source>
</evidence>
<organism evidence="1 2">
    <name type="scientific">Clunio marinus</name>
    <dbReference type="NCBI Taxonomy" id="568069"/>
    <lineage>
        <taxon>Eukaryota</taxon>
        <taxon>Metazoa</taxon>
        <taxon>Ecdysozoa</taxon>
        <taxon>Arthropoda</taxon>
        <taxon>Hexapoda</taxon>
        <taxon>Insecta</taxon>
        <taxon>Pterygota</taxon>
        <taxon>Neoptera</taxon>
        <taxon>Endopterygota</taxon>
        <taxon>Diptera</taxon>
        <taxon>Nematocera</taxon>
        <taxon>Chironomoidea</taxon>
        <taxon>Chironomidae</taxon>
        <taxon>Clunio</taxon>
    </lineage>
</organism>